<feature type="compositionally biased region" description="Basic and acidic residues" evidence="4">
    <location>
        <begin position="548"/>
        <end position="557"/>
    </location>
</feature>
<protein>
    <recommendedName>
        <fullName evidence="5">RED-like N-terminal domain-containing protein</fullName>
    </recommendedName>
</protein>
<evidence type="ECO:0000256" key="4">
    <source>
        <dbReference type="SAM" id="MobiDB-lite"/>
    </source>
</evidence>
<evidence type="ECO:0000256" key="3">
    <source>
        <dbReference type="SAM" id="Coils"/>
    </source>
</evidence>
<gene>
    <name evidence="6" type="ORF">BDV96DRAFT_575064</name>
</gene>
<keyword evidence="7" id="KW-1185">Reference proteome</keyword>
<dbReference type="EMBL" id="ML977323">
    <property type="protein sequence ID" value="KAF2115200.1"/>
    <property type="molecule type" value="Genomic_DNA"/>
</dbReference>
<evidence type="ECO:0000313" key="6">
    <source>
        <dbReference type="EMBL" id="KAF2115200.1"/>
    </source>
</evidence>
<dbReference type="PANTHER" id="PTHR12765">
    <property type="entry name" value="RED PROTEIN IK FACTOR CYTOKINE IK"/>
    <property type="match status" value="1"/>
</dbReference>
<feature type="coiled-coil region" evidence="3">
    <location>
        <begin position="91"/>
        <end position="133"/>
    </location>
</feature>
<feature type="region of interest" description="Disordered" evidence="4">
    <location>
        <begin position="162"/>
        <end position="221"/>
    </location>
</feature>
<feature type="region of interest" description="Disordered" evidence="4">
    <location>
        <begin position="1"/>
        <end position="56"/>
    </location>
</feature>
<feature type="compositionally biased region" description="Polar residues" evidence="4">
    <location>
        <begin position="22"/>
        <end position="31"/>
    </location>
</feature>
<organism evidence="6 7">
    <name type="scientific">Lophiotrema nucula</name>
    <dbReference type="NCBI Taxonomy" id="690887"/>
    <lineage>
        <taxon>Eukaryota</taxon>
        <taxon>Fungi</taxon>
        <taxon>Dikarya</taxon>
        <taxon>Ascomycota</taxon>
        <taxon>Pezizomycotina</taxon>
        <taxon>Dothideomycetes</taxon>
        <taxon>Pleosporomycetidae</taxon>
        <taxon>Pleosporales</taxon>
        <taxon>Lophiotremataceae</taxon>
        <taxon>Lophiotrema</taxon>
    </lineage>
</organism>
<feature type="compositionally biased region" description="Basic residues" evidence="4">
    <location>
        <begin position="520"/>
        <end position="535"/>
    </location>
</feature>
<evidence type="ECO:0000256" key="2">
    <source>
        <dbReference type="ARBA" id="ARBA00023242"/>
    </source>
</evidence>
<name>A0A6A5Z6X3_9PLEO</name>
<feature type="compositionally biased region" description="Acidic residues" evidence="4">
    <location>
        <begin position="350"/>
        <end position="362"/>
    </location>
</feature>
<feature type="compositionally biased region" description="Basic and acidic residues" evidence="4">
    <location>
        <begin position="192"/>
        <end position="210"/>
    </location>
</feature>
<feature type="region of interest" description="Disordered" evidence="4">
    <location>
        <begin position="307"/>
        <end position="430"/>
    </location>
</feature>
<feature type="compositionally biased region" description="Basic and acidic residues" evidence="4">
    <location>
        <begin position="162"/>
        <end position="177"/>
    </location>
</feature>
<keyword evidence="2" id="KW-0539">Nucleus</keyword>
<dbReference type="Pfam" id="PF07808">
    <property type="entry name" value="RED_N"/>
    <property type="match status" value="1"/>
</dbReference>
<reference evidence="6" key="1">
    <citation type="journal article" date="2020" name="Stud. Mycol.">
        <title>101 Dothideomycetes genomes: a test case for predicting lifestyles and emergence of pathogens.</title>
        <authorList>
            <person name="Haridas S."/>
            <person name="Albert R."/>
            <person name="Binder M."/>
            <person name="Bloem J."/>
            <person name="Labutti K."/>
            <person name="Salamov A."/>
            <person name="Andreopoulos B."/>
            <person name="Baker S."/>
            <person name="Barry K."/>
            <person name="Bills G."/>
            <person name="Bluhm B."/>
            <person name="Cannon C."/>
            <person name="Castanera R."/>
            <person name="Culley D."/>
            <person name="Daum C."/>
            <person name="Ezra D."/>
            <person name="Gonzalez J."/>
            <person name="Henrissat B."/>
            <person name="Kuo A."/>
            <person name="Liang C."/>
            <person name="Lipzen A."/>
            <person name="Lutzoni F."/>
            <person name="Magnuson J."/>
            <person name="Mondo S."/>
            <person name="Nolan M."/>
            <person name="Ohm R."/>
            <person name="Pangilinan J."/>
            <person name="Park H.-J."/>
            <person name="Ramirez L."/>
            <person name="Alfaro M."/>
            <person name="Sun H."/>
            <person name="Tritt A."/>
            <person name="Yoshinaga Y."/>
            <person name="Zwiers L.-H."/>
            <person name="Turgeon B."/>
            <person name="Goodwin S."/>
            <person name="Spatafora J."/>
            <person name="Crous P."/>
            <person name="Grigoriev I."/>
        </authorList>
    </citation>
    <scope>NUCLEOTIDE SEQUENCE</scope>
    <source>
        <strain evidence="6">CBS 627.86</strain>
    </source>
</reference>
<sequence>MDNEQFRRLLGSAPKQPDGRSPPTNRPSATPTVLGARKHSSIPMTPRNVGGKNNVNAEFARQLAERNAKANPAKRFKSSAPKGVKLAAGFIDRAQERKAKAEQEEEDERAERIKALEEAMKLGQIEREDFEKLVEEITGGELESTYLVKGLDRRLLDRVRKGEDVFTKKESPPKDDEAAGEDIDSDAEFEELEKKDVETIKREKAEKRGEMAPPVKAAPVAGVKRTRADILAELKAQRKAAAEAAEAERQKLFPSLGAGFRKVGVESTRIERDDKGREVLVITDAKGKEKRKVRKQKVEEVLVPKVLDDVNTHTDHMVIPAPKPEQEEEDDDGDIFEGVGSNFNPLADLDGSDDSSSDEEGAQPELSGAAKAEAVSGSEDGELASDSESERPATISQAPTEPSEKTSQPRRKWFQDEPTTAAAVDTKSSADATVLAALRKVRDMDATSSLLADTEEARLAKRAAELAARDRDMEDIDMGFGGSRFDDAEDMEREGEKVKFSEWKGLGAEDDGEDEDGKHGKGVGKRKRGPKKKKGDKNSATDILQAMERQDKAKTLG</sequence>
<keyword evidence="3" id="KW-0175">Coiled coil</keyword>
<feature type="compositionally biased region" description="Basic and acidic residues" evidence="4">
    <location>
        <begin position="307"/>
        <end position="316"/>
    </location>
</feature>
<feature type="compositionally biased region" description="Low complexity" evidence="4">
    <location>
        <begin position="212"/>
        <end position="221"/>
    </location>
</feature>
<accession>A0A6A5Z6X3</accession>
<dbReference type="Proteomes" id="UP000799770">
    <property type="component" value="Unassembled WGS sequence"/>
</dbReference>
<evidence type="ECO:0000259" key="5">
    <source>
        <dbReference type="Pfam" id="PF07808"/>
    </source>
</evidence>
<dbReference type="InterPro" id="IPR039896">
    <property type="entry name" value="Red-like"/>
</dbReference>
<evidence type="ECO:0000313" key="7">
    <source>
        <dbReference type="Proteomes" id="UP000799770"/>
    </source>
</evidence>
<feature type="domain" description="RED-like N-terminal" evidence="5">
    <location>
        <begin position="82"/>
        <end position="211"/>
    </location>
</feature>
<feature type="compositionally biased region" description="Acidic residues" evidence="4">
    <location>
        <begin position="178"/>
        <end position="191"/>
    </location>
</feature>
<dbReference type="OrthoDB" id="3366823at2759"/>
<feature type="compositionally biased region" description="Acidic residues" evidence="4">
    <location>
        <begin position="326"/>
        <end position="335"/>
    </location>
</feature>
<feature type="region of interest" description="Disordered" evidence="4">
    <location>
        <begin position="465"/>
        <end position="557"/>
    </location>
</feature>
<dbReference type="AlphaFoldDB" id="A0A6A5Z6X3"/>
<dbReference type="InterPro" id="IPR012916">
    <property type="entry name" value="RED_N"/>
</dbReference>
<evidence type="ECO:0000256" key="1">
    <source>
        <dbReference type="ARBA" id="ARBA00004123"/>
    </source>
</evidence>
<dbReference type="GO" id="GO:0005634">
    <property type="term" value="C:nucleus"/>
    <property type="evidence" value="ECO:0007669"/>
    <property type="project" value="UniProtKB-SubCell"/>
</dbReference>
<proteinExistence type="predicted"/>
<comment type="subcellular location">
    <subcellularLocation>
        <location evidence="1">Nucleus</location>
    </subcellularLocation>
</comment>